<dbReference type="VEuPathDB" id="GiardiaDB:GLP15_2187"/>
<reference evidence="1 2" key="1">
    <citation type="journal article" date="2010" name="BMC Genomics">
        <title>Genome analysis and comparative genomics of a Giardia intestinalis assemblage E isolate.</title>
        <authorList>
            <person name="Jerlstrom-Hultqvist J."/>
            <person name="Franzen O."/>
            <person name="Ankarklev J."/>
            <person name="Xu F."/>
            <person name="Nohynkova E."/>
            <person name="Andersson J.O."/>
            <person name="Svard S.G."/>
            <person name="Andersson B."/>
        </authorList>
    </citation>
    <scope>NUCLEOTIDE SEQUENCE [LARGE SCALE GENOMIC DNA]</scope>
    <source>
        <strain evidence="1 2">P15</strain>
    </source>
</reference>
<organism evidence="1 2">
    <name type="scientific">Giardia intestinalis (strain P15)</name>
    <name type="common">Giardia lamblia</name>
    <dbReference type="NCBI Taxonomy" id="658858"/>
    <lineage>
        <taxon>Eukaryota</taxon>
        <taxon>Metamonada</taxon>
        <taxon>Diplomonadida</taxon>
        <taxon>Hexamitidae</taxon>
        <taxon>Giardiinae</taxon>
        <taxon>Giardia</taxon>
    </lineage>
</organism>
<evidence type="ECO:0000313" key="1">
    <source>
        <dbReference type="EMBL" id="EFO61786.1"/>
    </source>
</evidence>
<dbReference type="Proteomes" id="UP000008974">
    <property type="component" value="Unassembled WGS sequence"/>
</dbReference>
<proteinExistence type="predicted"/>
<comment type="caution">
    <text evidence="1">The sequence shown here is derived from an EMBL/GenBank/DDBJ whole genome shotgun (WGS) entry which is preliminary data.</text>
</comment>
<gene>
    <name evidence="1" type="ORF">GLP15_2187</name>
</gene>
<sequence length="923" mass="103576">MAIAINPDVRELDFSDNVKVSKFMQDFSDFRAKKWITYRPVNAPSEADPFLGGTRQFIINMGTGHILDTTYSWLWFTLYLENKSNFLIWPLQASLPRTSTAWIESVTFQHSKVAAHIDERLCDYDAVSASFVSAKDILSMKQTFFTTEGQLFADGNMFNEVIEDDPYFKLLPVGSLTTKRTNFAVRSFFVPLSHLSTIFNSGKYFFPSLLRGNGEMTLSIRSVHNSLSAIFGGENSNMCIYSGVNAADLIWNSYIGQETVDWTVAMTDMKLITLNLDNAFLTKEYNAFIASGRKFIRSFKGYNYQFYQVKQGYNRIEIANTHQSISHIILAFQSPYSIRSNGMPISIIQNQFMGIQSTASAQLNNNMFSSYTSLTQGAPPVTGGASSYFPEDASRHGPLVIGDSDYPVMMTEQDLKNSNTKGSATKSKDNVIRTISKGARNIAVSTYQKLSSATGAYVAPLLEASGNVLEKMATADNLSTEKRAVYGLTGYGLQQVSRALSAGRNKESPKEEKLTPGQRAVLKNYDAYDRYPPLERVQVNRYLLSNGQVAEHTRTTMGEDYATLIVNALTDYNEKTGSGISLTQEILTNLIRMIVASSTSNLGKEVIDRYHNIQATANMSQAQAAIIAYLFQSTALKDNKVKEYLDKLSAEKGTLNSQQLFALLAKNEMDLLKQNVPQNQEHGEVAFFGNIGGQNITSGGDIIAQAILQTILPVDQVQDKPIFTPIQNNAIMKIIASVFDNDRLIWHRYYTHMVPTESKQIYDLGMNIIESLQVYRGTGNGETVFSEPINENMFYHVSREALGDMAENHPYFNYASFRKDTATITISLNTFMRDAHHEFWDGFSTNRVADRLYVEFELIPLGIESLTQIMPWYRDIGYNNNNASLNCKVFTIYDNIYYIDRDNNLNVSDTLLPLQEGRIPGSD</sequence>
<name>E1F6W4_GIAIA</name>
<protein>
    <submittedName>
        <fullName evidence="1">Uncharacterized protein</fullName>
    </submittedName>
</protein>
<accession>E1F6W4</accession>
<dbReference type="OrthoDB" id="10263362at2759"/>
<dbReference type="EMBL" id="ACVC01000209">
    <property type="protein sequence ID" value="EFO61786.1"/>
    <property type="molecule type" value="Genomic_DNA"/>
</dbReference>
<dbReference type="AlphaFoldDB" id="E1F6W4"/>
<evidence type="ECO:0000313" key="2">
    <source>
        <dbReference type="Proteomes" id="UP000008974"/>
    </source>
</evidence>